<evidence type="ECO:0000313" key="3">
    <source>
        <dbReference type="EMBL" id="MBF8150872.1"/>
    </source>
</evidence>
<proteinExistence type="predicted"/>
<keyword evidence="4" id="KW-1185">Reference proteome</keyword>
<dbReference type="Pfam" id="PF13884">
    <property type="entry name" value="Peptidase_S74"/>
    <property type="match status" value="1"/>
</dbReference>
<gene>
    <name evidence="3" type="ORF">ITJ86_13245</name>
</gene>
<dbReference type="PROSITE" id="PS51688">
    <property type="entry name" value="ICA"/>
    <property type="match status" value="1"/>
</dbReference>
<accession>A0ABS0EKG5</accession>
<evidence type="ECO:0000256" key="1">
    <source>
        <dbReference type="SAM" id="SignalP"/>
    </source>
</evidence>
<feature type="signal peptide" evidence="1">
    <location>
        <begin position="1"/>
        <end position="20"/>
    </location>
</feature>
<dbReference type="InterPro" id="IPR036388">
    <property type="entry name" value="WH-like_DNA-bd_sf"/>
</dbReference>
<reference evidence="3 4" key="1">
    <citation type="submission" date="2020-11" db="EMBL/GenBank/DDBJ databases">
        <title>Winogradskyella marina sp. nov., isolated from marine sediment.</title>
        <authorList>
            <person name="Bo J."/>
            <person name="Wang S."/>
            <person name="Song X."/>
            <person name="Du Z."/>
        </authorList>
    </citation>
    <scope>NUCLEOTIDE SEQUENCE [LARGE SCALE GENOMIC DNA]</scope>
    <source>
        <strain evidence="3 4">F6397</strain>
    </source>
</reference>
<comment type="caution">
    <text evidence="3">The sequence shown here is derived from an EMBL/GenBank/DDBJ whole genome shotgun (WGS) entry which is preliminary data.</text>
</comment>
<evidence type="ECO:0000313" key="4">
    <source>
        <dbReference type="Proteomes" id="UP000611215"/>
    </source>
</evidence>
<dbReference type="RefSeq" id="WP_195872131.1">
    <property type="nucleotide sequence ID" value="NZ_JADOET010000012.1"/>
</dbReference>
<evidence type="ECO:0000259" key="2">
    <source>
        <dbReference type="PROSITE" id="PS51688"/>
    </source>
</evidence>
<dbReference type="InterPro" id="IPR030392">
    <property type="entry name" value="S74_ICA"/>
</dbReference>
<dbReference type="EMBL" id="JADOET010000012">
    <property type="protein sequence ID" value="MBF8150872.1"/>
    <property type="molecule type" value="Genomic_DNA"/>
</dbReference>
<dbReference type="Gene3D" id="1.10.10.10">
    <property type="entry name" value="Winged helix-like DNA-binding domain superfamily/Winged helix DNA-binding domain"/>
    <property type="match status" value="1"/>
</dbReference>
<protein>
    <submittedName>
        <fullName evidence="3">Tail fiber domain-containing protein</fullName>
    </submittedName>
</protein>
<dbReference type="Proteomes" id="UP000611215">
    <property type="component" value="Unassembled WGS sequence"/>
</dbReference>
<feature type="chain" id="PRO_5046384228" evidence="1">
    <location>
        <begin position="21"/>
        <end position="487"/>
    </location>
</feature>
<name>A0ABS0EKG5_9FLAO</name>
<organism evidence="3 4">
    <name type="scientific">Winogradskyella marina</name>
    <dbReference type="NCBI Taxonomy" id="2785530"/>
    <lineage>
        <taxon>Bacteria</taxon>
        <taxon>Pseudomonadati</taxon>
        <taxon>Bacteroidota</taxon>
        <taxon>Flavobacteriia</taxon>
        <taxon>Flavobacteriales</taxon>
        <taxon>Flavobacteriaceae</taxon>
        <taxon>Winogradskyella</taxon>
    </lineage>
</organism>
<sequence>MSKVLFAVLAICLMSISSYAQTGFNYKALIKDTNGNVLSNQEIDIRFTVQTLEGPVFIASYQERHSTTTDSNGIAIVTIGEGEIITGSFPNNFWLPNITLNTEIDIERDGTFVDFGESNFKKVPMAIHADNVFSGDYNDLTNQPTITVPSGLEKISESIDPDTNLPIYGWRLAGSNPDYYANIGRNAVDLSYNNSTFDASLNGAMGDNSTTIGVKTNAQSYAETAIGSYNLTQTPNSTSSWVQTDKLFSIGNGFRTGNIISYSDAFRILKNGTITAPSFSITQINTAGDKALITKEYADTNYLNINGHVDGPLTIQNASDATSTWRLETRPNGSLSMYRNGSYRGFFSESTGNYSSISDRRTKKDITSLENGTLNKVMQLNPVSYVMKDQKDTKRNLGLISQEVQKIFPSITNYVEEADLITLSYTELIPVLIKALQEQQGIIDGQNNLIETITADNSLLKEKDITQDKSIEALVTRLNLIESKSSN</sequence>
<feature type="domain" description="Peptidase S74" evidence="2">
    <location>
        <begin position="358"/>
        <end position="450"/>
    </location>
</feature>
<keyword evidence="1" id="KW-0732">Signal</keyword>